<dbReference type="HAMAP" id="MF_00031">
    <property type="entry name" value="DNA_HJ_migration_RuvA"/>
    <property type="match status" value="1"/>
</dbReference>
<dbReference type="GO" id="GO:0000400">
    <property type="term" value="F:four-way junction DNA binding"/>
    <property type="evidence" value="ECO:0007669"/>
    <property type="project" value="UniProtKB-UniRule"/>
</dbReference>
<reference evidence="8 9" key="1">
    <citation type="submission" date="2016-10" db="EMBL/GenBank/DDBJ databases">
        <authorList>
            <person name="de Groot N.N."/>
        </authorList>
    </citation>
    <scope>NUCLEOTIDE SEQUENCE [LARGE SCALE GENOMIC DNA]</scope>
    <source>
        <strain evidence="8 9">SLAS-1</strain>
    </source>
</reference>
<keyword evidence="4 6" id="KW-0233">DNA recombination</keyword>
<evidence type="ECO:0000256" key="3">
    <source>
        <dbReference type="ARBA" id="ARBA00023125"/>
    </source>
</evidence>
<keyword evidence="2 6" id="KW-0227">DNA damage</keyword>
<dbReference type="Pfam" id="PF01330">
    <property type="entry name" value="RuvA_N"/>
    <property type="match status" value="1"/>
</dbReference>
<dbReference type="STRING" id="321763.SAMN04488692_10479"/>
<dbReference type="InterPro" id="IPR010994">
    <property type="entry name" value="RuvA_2-like"/>
</dbReference>
<keyword evidence="8" id="KW-0547">Nucleotide-binding</keyword>
<keyword evidence="8" id="KW-0378">Hydrolase</keyword>
<feature type="domain" description="Helix-hairpin-helix DNA-binding motif class 1" evidence="7">
    <location>
        <begin position="71"/>
        <end position="90"/>
    </location>
</feature>
<comment type="similarity">
    <text evidence="6">Belongs to the RuvA family.</text>
</comment>
<dbReference type="InterPro" id="IPR003583">
    <property type="entry name" value="Hlx-hairpin-Hlx_DNA-bd_motif"/>
</dbReference>
<evidence type="ECO:0000256" key="2">
    <source>
        <dbReference type="ARBA" id="ARBA00022763"/>
    </source>
</evidence>
<dbReference type="Gene3D" id="1.10.150.20">
    <property type="entry name" value="5' to 3' exonuclease, C-terminal subdomain"/>
    <property type="match status" value="1"/>
</dbReference>
<evidence type="ECO:0000313" key="9">
    <source>
        <dbReference type="Proteomes" id="UP000199476"/>
    </source>
</evidence>
<dbReference type="NCBIfam" id="TIGR00084">
    <property type="entry name" value="ruvA"/>
    <property type="match status" value="1"/>
</dbReference>
<dbReference type="SUPFAM" id="SSF50249">
    <property type="entry name" value="Nucleic acid-binding proteins"/>
    <property type="match status" value="1"/>
</dbReference>
<evidence type="ECO:0000313" key="8">
    <source>
        <dbReference type="EMBL" id="SDL40515.1"/>
    </source>
</evidence>
<dbReference type="InterPro" id="IPR000085">
    <property type="entry name" value="RuvA"/>
</dbReference>
<keyword evidence="9" id="KW-1185">Reference proteome</keyword>
<accession>A0A1G9JTG4</accession>
<dbReference type="SMART" id="SM00278">
    <property type="entry name" value="HhH1"/>
    <property type="match status" value="2"/>
</dbReference>
<comment type="subcellular location">
    <subcellularLocation>
        <location evidence="6">Cytoplasm</location>
    </subcellularLocation>
</comment>
<dbReference type="GO" id="GO:0005524">
    <property type="term" value="F:ATP binding"/>
    <property type="evidence" value="ECO:0007669"/>
    <property type="project" value="InterPro"/>
</dbReference>
<feature type="domain" description="Helix-hairpin-helix DNA-binding motif class 1" evidence="7">
    <location>
        <begin position="106"/>
        <end position="125"/>
    </location>
</feature>
<proteinExistence type="inferred from homology"/>
<keyword evidence="8" id="KW-0067">ATP-binding</keyword>
<dbReference type="GO" id="GO:0009379">
    <property type="term" value="C:Holliday junction helicase complex"/>
    <property type="evidence" value="ECO:0007669"/>
    <property type="project" value="InterPro"/>
</dbReference>
<dbReference type="InterPro" id="IPR013849">
    <property type="entry name" value="DNA_helicase_Holl-junc_RuvA_I"/>
</dbReference>
<evidence type="ECO:0000256" key="4">
    <source>
        <dbReference type="ARBA" id="ARBA00023172"/>
    </source>
</evidence>
<dbReference type="SUPFAM" id="SSF46929">
    <property type="entry name" value="DNA helicase RuvA subunit, C-terminal domain"/>
    <property type="match status" value="1"/>
</dbReference>
<dbReference type="GO" id="GO:0048476">
    <property type="term" value="C:Holliday junction resolvase complex"/>
    <property type="evidence" value="ECO:0007669"/>
    <property type="project" value="UniProtKB-UniRule"/>
</dbReference>
<dbReference type="OrthoDB" id="5293449at2"/>
<dbReference type="GO" id="GO:0005737">
    <property type="term" value="C:cytoplasm"/>
    <property type="evidence" value="ECO:0007669"/>
    <property type="project" value="UniProtKB-SubCell"/>
</dbReference>
<evidence type="ECO:0000259" key="7">
    <source>
        <dbReference type="SMART" id="SM00278"/>
    </source>
</evidence>
<feature type="region of interest" description="Domain III" evidence="6">
    <location>
        <begin position="151"/>
        <end position="196"/>
    </location>
</feature>
<comment type="subunit">
    <text evidence="6">Homotetramer. Forms an RuvA(8)-RuvB(12)-Holliday junction (HJ) complex. HJ DNA is sandwiched between 2 RuvA tetramers; dsDNA enters through RuvA and exits via RuvB. An RuvB hexamer assembles on each DNA strand where it exits the tetramer. Each RuvB hexamer is contacted by two RuvA subunits (via domain III) on 2 adjacent RuvB subunits; this complex drives branch migration. In the full resolvosome a probable DNA-RuvA(4)-RuvB(12)-RuvC(2) complex forms which resolves the HJ.</text>
</comment>
<organism evidence="8 9">
    <name type="scientific">Halarsenatibacter silvermanii</name>
    <dbReference type="NCBI Taxonomy" id="321763"/>
    <lineage>
        <taxon>Bacteria</taxon>
        <taxon>Bacillati</taxon>
        <taxon>Bacillota</taxon>
        <taxon>Clostridia</taxon>
        <taxon>Halanaerobiales</taxon>
        <taxon>Halarsenatibacteraceae</taxon>
        <taxon>Halarsenatibacter</taxon>
    </lineage>
</organism>
<dbReference type="Proteomes" id="UP000199476">
    <property type="component" value="Unassembled WGS sequence"/>
</dbReference>
<dbReference type="AlphaFoldDB" id="A0A1G9JTG4"/>
<dbReference type="Pfam" id="PF14520">
    <property type="entry name" value="HHH_5"/>
    <property type="match status" value="1"/>
</dbReference>
<dbReference type="SUPFAM" id="SSF47781">
    <property type="entry name" value="RuvA domain 2-like"/>
    <property type="match status" value="1"/>
</dbReference>
<dbReference type="Gene3D" id="2.40.50.140">
    <property type="entry name" value="Nucleic acid-binding proteins"/>
    <property type="match status" value="1"/>
</dbReference>
<dbReference type="RefSeq" id="WP_089758543.1">
    <property type="nucleotide sequence ID" value="NZ_FNGO01000004.1"/>
</dbReference>
<dbReference type="GO" id="GO:0006310">
    <property type="term" value="P:DNA recombination"/>
    <property type="evidence" value="ECO:0007669"/>
    <property type="project" value="UniProtKB-UniRule"/>
</dbReference>
<dbReference type="InterPro" id="IPR012340">
    <property type="entry name" value="NA-bd_OB-fold"/>
</dbReference>
<protein>
    <recommendedName>
        <fullName evidence="6">Holliday junction branch migration complex subunit RuvA</fullName>
    </recommendedName>
</protein>
<keyword evidence="8" id="KW-0347">Helicase</keyword>
<keyword evidence="5 6" id="KW-0234">DNA repair</keyword>
<keyword evidence="3 6" id="KW-0238">DNA-binding</keyword>
<gene>
    <name evidence="6" type="primary">ruvA</name>
    <name evidence="8" type="ORF">SAMN04488692_10479</name>
</gene>
<dbReference type="InterPro" id="IPR036267">
    <property type="entry name" value="RuvA_C_sf"/>
</dbReference>
<sequence length="196" mass="22100">MIGYLRGILIGRRKDKLLLEVNGVGYDVKVPDDFPLGKKGEEIEVYTYTYVREDLIELFGFKNREEKNLFSTLLEVSGIGPKVALNTVSTLNPQELVSAILGEDVPTLKKVSGIGPKSGQRMILELESKIDKLVASEDLEIAAEDKQERKEELFSALNNLGYRDQEIRTALNNISFDSDHELEEKIRLVLNFLGKE</sequence>
<dbReference type="GO" id="GO:0006281">
    <property type="term" value="P:DNA repair"/>
    <property type="evidence" value="ECO:0007669"/>
    <property type="project" value="UniProtKB-UniRule"/>
</dbReference>
<evidence type="ECO:0000256" key="5">
    <source>
        <dbReference type="ARBA" id="ARBA00023204"/>
    </source>
</evidence>
<name>A0A1G9JTG4_9FIRM</name>
<comment type="function">
    <text evidence="6">The RuvA-RuvB-RuvC complex processes Holliday junction (HJ) DNA during genetic recombination and DNA repair, while the RuvA-RuvB complex plays an important role in the rescue of blocked DNA replication forks via replication fork reversal (RFR). RuvA specifically binds to HJ cruciform DNA, conferring on it an open structure. The RuvB hexamer acts as an ATP-dependent pump, pulling dsDNA into and through the RuvAB complex. HJ branch migration allows RuvC to scan DNA until it finds its consensus sequence, where it cleaves and resolves the cruciform DNA.</text>
</comment>
<evidence type="ECO:0000256" key="1">
    <source>
        <dbReference type="ARBA" id="ARBA00022490"/>
    </source>
</evidence>
<comment type="caution">
    <text evidence="6">Lacks conserved residue(s) required for the propagation of feature annotation.</text>
</comment>
<dbReference type="CDD" id="cd14332">
    <property type="entry name" value="UBA_RuvA_C"/>
    <property type="match status" value="1"/>
</dbReference>
<dbReference type="GO" id="GO:0009378">
    <property type="term" value="F:four-way junction helicase activity"/>
    <property type="evidence" value="ECO:0007669"/>
    <property type="project" value="InterPro"/>
</dbReference>
<dbReference type="Pfam" id="PF07499">
    <property type="entry name" value="RuvA_C"/>
    <property type="match status" value="1"/>
</dbReference>
<dbReference type="EMBL" id="FNGO01000004">
    <property type="protein sequence ID" value="SDL40515.1"/>
    <property type="molecule type" value="Genomic_DNA"/>
</dbReference>
<keyword evidence="1 6" id="KW-0963">Cytoplasm</keyword>
<dbReference type="InterPro" id="IPR011114">
    <property type="entry name" value="RuvA_C"/>
</dbReference>
<comment type="domain">
    <text evidence="6">Has three domains with a flexible linker between the domains II and III and assumes an 'L' shape. Domain III is highly mobile and contacts RuvB.</text>
</comment>
<evidence type="ECO:0000256" key="6">
    <source>
        <dbReference type="HAMAP-Rule" id="MF_00031"/>
    </source>
</evidence>